<dbReference type="Pfam" id="PF13458">
    <property type="entry name" value="Peripla_BP_6"/>
    <property type="match status" value="1"/>
</dbReference>
<evidence type="ECO:0000256" key="4">
    <source>
        <dbReference type="ARBA" id="ARBA00022970"/>
    </source>
</evidence>
<name>A0A543K8B9_9MICO</name>
<evidence type="ECO:0000256" key="1">
    <source>
        <dbReference type="ARBA" id="ARBA00010062"/>
    </source>
</evidence>
<reference evidence="7 8" key="1">
    <citation type="submission" date="2019-06" db="EMBL/GenBank/DDBJ databases">
        <title>Sequencing the genomes of 1000 actinobacteria strains.</title>
        <authorList>
            <person name="Klenk H.-P."/>
        </authorList>
    </citation>
    <scope>NUCLEOTIDE SEQUENCE [LARGE SCALE GENOMIC DNA]</scope>
    <source>
        <strain evidence="7 8">DSM 12362</strain>
    </source>
</reference>
<comment type="caution">
    <text evidence="7">The sequence shown here is derived from an EMBL/GenBank/DDBJ whole genome shotgun (WGS) entry which is preliminary data.</text>
</comment>
<comment type="similarity">
    <text evidence="1">Belongs to the leucine-binding protein family.</text>
</comment>
<feature type="domain" description="Leucine-binding protein" evidence="6">
    <location>
        <begin position="38"/>
        <end position="390"/>
    </location>
</feature>
<dbReference type="PANTHER" id="PTHR47235">
    <property type="entry name" value="BLR6548 PROTEIN"/>
    <property type="match status" value="1"/>
</dbReference>
<feature type="chain" id="PRO_5038665846" evidence="5">
    <location>
        <begin position="23"/>
        <end position="402"/>
    </location>
</feature>
<dbReference type="OrthoDB" id="26870at2"/>
<evidence type="ECO:0000313" key="8">
    <source>
        <dbReference type="Proteomes" id="UP000315133"/>
    </source>
</evidence>
<keyword evidence="2" id="KW-0813">Transport</keyword>
<organism evidence="7 8">
    <name type="scientific">Ornithinimicrobium humiphilum</name>
    <dbReference type="NCBI Taxonomy" id="125288"/>
    <lineage>
        <taxon>Bacteria</taxon>
        <taxon>Bacillati</taxon>
        <taxon>Actinomycetota</taxon>
        <taxon>Actinomycetes</taxon>
        <taxon>Micrococcales</taxon>
        <taxon>Ornithinimicrobiaceae</taxon>
        <taxon>Ornithinimicrobium</taxon>
    </lineage>
</organism>
<keyword evidence="3 5" id="KW-0732">Signal</keyword>
<proteinExistence type="inferred from homology"/>
<dbReference type="Gene3D" id="3.40.50.2300">
    <property type="match status" value="2"/>
</dbReference>
<keyword evidence="4" id="KW-0029">Amino-acid transport</keyword>
<gene>
    <name evidence="7" type="ORF">FB476_3023</name>
</gene>
<dbReference type="SUPFAM" id="SSF53822">
    <property type="entry name" value="Periplasmic binding protein-like I"/>
    <property type="match status" value="1"/>
</dbReference>
<dbReference type="PANTHER" id="PTHR47235:SF1">
    <property type="entry name" value="BLR6548 PROTEIN"/>
    <property type="match status" value="1"/>
</dbReference>
<dbReference type="PROSITE" id="PS51257">
    <property type="entry name" value="PROKAR_LIPOPROTEIN"/>
    <property type="match status" value="1"/>
</dbReference>
<dbReference type="InterPro" id="IPR028082">
    <property type="entry name" value="Peripla_BP_I"/>
</dbReference>
<dbReference type="RefSeq" id="WP_141820840.1">
    <property type="nucleotide sequence ID" value="NZ_BAAAIL010000005.1"/>
</dbReference>
<evidence type="ECO:0000256" key="5">
    <source>
        <dbReference type="SAM" id="SignalP"/>
    </source>
</evidence>
<evidence type="ECO:0000256" key="2">
    <source>
        <dbReference type="ARBA" id="ARBA00022448"/>
    </source>
</evidence>
<dbReference type="InterPro" id="IPR000709">
    <property type="entry name" value="Leu_Ile_Val-bd"/>
</dbReference>
<dbReference type="InterPro" id="IPR028081">
    <property type="entry name" value="Leu-bd"/>
</dbReference>
<evidence type="ECO:0000256" key="3">
    <source>
        <dbReference type="ARBA" id="ARBA00022729"/>
    </source>
</evidence>
<feature type="signal peptide" evidence="5">
    <location>
        <begin position="1"/>
        <end position="22"/>
    </location>
</feature>
<sequence length="402" mass="42076">MTRTSRLAFVAACSALALGLSACGSDGGSGSGDGDGEPIKIGIIADLTGATGDVGTPYNKGMLAYIDHINAEGGIEGHPIEANSNDYAYEVPQAEDLYRQYVNDGVVAIQGWGTGDTEALHKRVASDELPFMSGSFAESLTDPNEAPFNFVVAPTYSDQMRVALNWINEDSGGDAEVAVFHHDSPFGQAPVADGQAWVEEKGYDLGYKAYAMPGGQQNYVGLLNQAQSQGAKYIVIQNVASPAALVAKDIKDQGLDMKIVCLNWCANELFITTAGADAAEGHMLVQPFAPLNVGKPGHDVINDYIEEKGINAAEVGTSWVQGWYVMHVMAEGMRQAIADGAEELDGPAIREALETMGGIDTGGVVGDGVVEFSADSHRGSTGTGIYTAQGGEMVEVEAGATP</sequence>
<dbReference type="AlphaFoldDB" id="A0A543K8B9"/>
<dbReference type="GO" id="GO:0006865">
    <property type="term" value="P:amino acid transport"/>
    <property type="evidence" value="ECO:0007669"/>
    <property type="project" value="UniProtKB-KW"/>
</dbReference>
<evidence type="ECO:0000259" key="6">
    <source>
        <dbReference type="Pfam" id="PF13458"/>
    </source>
</evidence>
<evidence type="ECO:0000313" key="7">
    <source>
        <dbReference type="EMBL" id="TQM91284.1"/>
    </source>
</evidence>
<dbReference type="Proteomes" id="UP000315133">
    <property type="component" value="Unassembled WGS sequence"/>
</dbReference>
<protein>
    <submittedName>
        <fullName evidence="7">Amino acid/amide ABC transporter substrate-binding protein (HAAT family)</fullName>
    </submittedName>
</protein>
<keyword evidence="8" id="KW-1185">Reference proteome</keyword>
<dbReference type="PRINTS" id="PR00337">
    <property type="entry name" value="LEUILEVALBP"/>
</dbReference>
<dbReference type="EMBL" id="VFPU01000002">
    <property type="protein sequence ID" value="TQM91284.1"/>
    <property type="molecule type" value="Genomic_DNA"/>
</dbReference>
<accession>A0A543K8B9</accession>